<dbReference type="InterPro" id="IPR006311">
    <property type="entry name" value="TAT_signal"/>
</dbReference>
<dbReference type="RefSeq" id="WP_378036617.1">
    <property type="nucleotide sequence ID" value="NZ_JBHSIV010000012.1"/>
</dbReference>
<evidence type="ECO:0000313" key="3">
    <source>
        <dbReference type="EMBL" id="MFC5063271.1"/>
    </source>
</evidence>
<accession>A0ABV9YKY6</accession>
<dbReference type="Gene3D" id="3.40.710.10">
    <property type="entry name" value="DD-peptidase/beta-lactamase superfamily"/>
    <property type="match status" value="1"/>
</dbReference>
<dbReference type="InterPro" id="IPR013207">
    <property type="entry name" value="LGFP"/>
</dbReference>
<feature type="region of interest" description="Disordered" evidence="1">
    <location>
        <begin position="312"/>
        <end position="335"/>
    </location>
</feature>
<proteinExistence type="predicted"/>
<feature type="compositionally biased region" description="Low complexity" evidence="1">
    <location>
        <begin position="230"/>
        <end position="246"/>
    </location>
</feature>
<dbReference type="PROSITE" id="PS51318">
    <property type="entry name" value="TAT"/>
    <property type="match status" value="1"/>
</dbReference>
<evidence type="ECO:0000313" key="4">
    <source>
        <dbReference type="Proteomes" id="UP001595947"/>
    </source>
</evidence>
<organism evidence="3 4">
    <name type="scientific">Actinomycetospora atypica</name>
    <dbReference type="NCBI Taxonomy" id="1290095"/>
    <lineage>
        <taxon>Bacteria</taxon>
        <taxon>Bacillati</taxon>
        <taxon>Actinomycetota</taxon>
        <taxon>Actinomycetes</taxon>
        <taxon>Pseudonocardiales</taxon>
        <taxon>Pseudonocardiaceae</taxon>
        <taxon>Actinomycetospora</taxon>
    </lineage>
</organism>
<comment type="caution">
    <text evidence="3">The sequence shown here is derived from an EMBL/GenBank/DDBJ whole genome shotgun (WGS) entry which is preliminary data.</text>
</comment>
<feature type="chain" id="PRO_5045417373" evidence="2">
    <location>
        <begin position="33"/>
        <end position="494"/>
    </location>
</feature>
<name>A0ABV9YKY6_9PSEU</name>
<evidence type="ECO:0000256" key="2">
    <source>
        <dbReference type="SAM" id="SignalP"/>
    </source>
</evidence>
<protein>
    <submittedName>
        <fullName evidence="3">Uncharacterized protein</fullName>
    </submittedName>
</protein>
<dbReference type="EMBL" id="JBHSIV010000012">
    <property type="protein sequence ID" value="MFC5063271.1"/>
    <property type="molecule type" value="Genomic_DNA"/>
</dbReference>
<feature type="region of interest" description="Disordered" evidence="1">
    <location>
        <begin position="225"/>
        <end position="247"/>
    </location>
</feature>
<sequence>MAPRRMVAAGLAALTVAAVGFGLAVAPTRAQAAAPVVPGDTSAAYMVYDRTTRKVVEQAGEHRLFRSASLVKLLIALDYLQTKGSTSAVPAADRTLLDSMLRSSDDDAASTLWVRGGYEKIVQRMVPKLGLVDTQPPTDRRYWGYTALSAADVVTTYTYLLDKAPASFRDLIVGDLERSTRCASDGFNQAFGLPRAVTGTKAVKQGWSGYGSAPTGPACVEGQEDVPPNADSQQAAEEAPQAVADSRPATLATPALDLSSRAMHTSGLVDARRRVMVVLTLSPKAKTFDASATTITGIARTLHDNAVAAGPTTTVPVTTKPAVPTTTTKPAPSSPAIDAYAARNAARLGPASSATYTVPGGTARDYRAGTVYASDATDDARLVAAGPTLTRYRALGGPGGLLGFPTTDTTATPDGRGRFTHFTGTGGASLYLNPARNQAYAVYGAIRVRWSQLGWERSRLGYPTSDEVAVSGGRRNTFDHGSLTWNARTGAVTG</sequence>
<dbReference type="InterPro" id="IPR012338">
    <property type="entry name" value="Beta-lactam/transpept-like"/>
</dbReference>
<keyword evidence="2" id="KW-0732">Signal</keyword>
<dbReference type="Proteomes" id="UP001595947">
    <property type="component" value="Unassembled WGS sequence"/>
</dbReference>
<keyword evidence="4" id="KW-1185">Reference proteome</keyword>
<feature type="signal peptide" evidence="2">
    <location>
        <begin position="1"/>
        <end position="32"/>
    </location>
</feature>
<dbReference type="SUPFAM" id="SSF56601">
    <property type="entry name" value="beta-lactamase/transpeptidase-like"/>
    <property type="match status" value="1"/>
</dbReference>
<reference evidence="4" key="1">
    <citation type="journal article" date="2019" name="Int. J. Syst. Evol. Microbiol.">
        <title>The Global Catalogue of Microorganisms (GCM) 10K type strain sequencing project: providing services to taxonomists for standard genome sequencing and annotation.</title>
        <authorList>
            <consortium name="The Broad Institute Genomics Platform"/>
            <consortium name="The Broad Institute Genome Sequencing Center for Infectious Disease"/>
            <person name="Wu L."/>
            <person name="Ma J."/>
        </authorList>
    </citation>
    <scope>NUCLEOTIDE SEQUENCE [LARGE SCALE GENOMIC DNA]</scope>
    <source>
        <strain evidence="4">CGMCC 4.7093</strain>
    </source>
</reference>
<evidence type="ECO:0000256" key="1">
    <source>
        <dbReference type="SAM" id="MobiDB-lite"/>
    </source>
</evidence>
<gene>
    <name evidence="3" type="ORF">ACFPBZ_13710</name>
</gene>
<dbReference type="Pfam" id="PF08310">
    <property type="entry name" value="LGFP"/>
    <property type="match status" value="2"/>
</dbReference>